<dbReference type="EMBL" id="JAFHKJ010000077">
    <property type="protein sequence ID" value="MBN2977714.1"/>
    <property type="molecule type" value="Genomic_DNA"/>
</dbReference>
<name>A0A9X0YD32_9PSED</name>
<reference evidence="3 4" key="1">
    <citation type="journal article" date="2021" name="Int. J. Syst. Evol. Microbiol.">
        <title>Pseudomonas lactucae sp. nov., a pathogen causing bacterial rot of lettuce in Japan.</title>
        <authorList>
            <person name="Sawada H."/>
            <person name="Fujikawa T."/>
            <person name="Satou M."/>
        </authorList>
    </citation>
    <scope>NUCLEOTIDE SEQUENCE [LARGE SCALE GENOMIC DNA]</scope>
    <source>
        <strain evidence="3 4">MAFF 301381</strain>
    </source>
</reference>
<dbReference type="Proteomes" id="UP001154860">
    <property type="component" value="Unassembled WGS sequence"/>
</dbReference>
<comment type="caution">
    <text evidence="3">The sequence shown here is derived from an EMBL/GenBank/DDBJ whole genome shotgun (WGS) entry which is preliminary data.</text>
</comment>
<reference evidence="3 4" key="2">
    <citation type="journal article" date="2023" name="Plant Pathol.">
        <title>Dismantling and reorganizing Pseudomonas marginalis sensu#lato.</title>
        <authorList>
            <person name="Sawada H."/>
            <person name="Fujikawa T."/>
            <person name="Satou M."/>
        </authorList>
    </citation>
    <scope>NUCLEOTIDE SEQUENCE [LARGE SCALE GENOMIC DNA]</scope>
    <source>
        <strain evidence="3 4">MAFF 301381</strain>
    </source>
</reference>
<accession>A0A9X0YD32</accession>
<evidence type="ECO:0000256" key="1">
    <source>
        <dbReference type="SAM" id="MobiDB-lite"/>
    </source>
</evidence>
<organism evidence="3 4">
    <name type="scientific">Pseudomonas lactucae</name>
    <dbReference type="NCBI Taxonomy" id="2813360"/>
    <lineage>
        <taxon>Bacteria</taxon>
        <taxon>Pseudomonadati</taxon>
        <taxon>Pseudomonadota</taxon>
        <taxon>Gammaproteobacteria</taxon>
        <taxon>Pseudomonadales</taxon>
        <taxon>Pseudomonadaceae</taxon>
        <taxon>Pseudomonas</taxon>
    </lineage>
</organism>
<evidence type="ECO:0000313" key="4">
    <source>
        <dbReference type="Proteomes" id="UP001154860"/>
    </source>
</evidence>
<sequence>MPNAIRQFCPTYMHRNVDYRQPYTQDSSLAGHAAPTAMLPLAYESSMYISSSPAQPQHPRHADSVTPAGVQPMTLPVVPLANQPVDKQQAQLIRELARLNAQTGDLLLEQPSLESLYQQQLAALFPDLHGTIDPNQIFYSRYREDEQGQKHLLSSEPLAALLNRLRLPDADDYLAQAPGAFYREGRTLEPDKRLSTAHPPQALARVLERACTTELRAFWRYRENGQPDIEHRLIAVRRQVLAHQLALHSLDGALSPAGRTLADTVLKYPDAATRERVVPADGRCGVYRLTLDEGSQFAGALILSATPETPPVGSVVLYTPGEGFEEYENLNRLNAAVAARLRKRDPAGKLLADSLPTKARAELGESPMMAAAPSRIDTDVIASSVRSLRTWQHHNVREALRGDTLPVAEALDLVADLAPQLDVCRALAARNLRLVQAREADWLSAAEPSDQALYRQRLQAMVDSSETLLPLLEKIPTLISFAESEVGQALKKLKPEYADVDVAPYKSLVKLRVTSSLPVTVTGYRDEHFDTVYISEDPDIDIPQFLHTRQLTKGTWSTQSVVDLRTLGSYARRNIEPLSIHALHRTITASADIIDTSGHSQGRLDDAALRTLAQEADIGKKYAEHLRSAFSQDGEGREFSTAWQRANAAKMHKDALESRLNPAIEELFTFKTPGSGFDWIQTITHYPDSVTRPKVGTFDIEAHLLVMGSGLEGGRGGQVINGVLVIARKGTKADGVCVLYTPDAPDNAPFRELPLGLVQLDTLKSKPEWRAYFTRRMATSDTQELERIFTDMRGVHRYTLTLISSDLQAYLYSAQLGFQLAHADYRSKSNADISRESAVNAFMFGAEVVDALADLLPAKKALAFLSRGVAKGSRRAQQLGRGLPALVKKVDGDRKIGFDMAKPSIRPLEPVWVDVTAYRLPKHIDPLFDVEAFAETNHYTLSRSLGAPSFIDGRNHQFIAIAQTGGRYYLYSSYVEKGARYVKHPTASKPDFMVVPGDAKSWKPRFDRTTRGGGQVLGALRTLSVEQQVDEDLITALHVYLSDEQIRRYGEEVKKTLPFAQKQQLLAHARQRMGPHVDEATFRGMVARQEGLRRHPPGPLRDVLLTLKADVDVHLHLHNTTLSMGLSPTEKDSILVKIKRMIGKDNYLLKSIQKSIRITDPDTNAHFVGYTITQKQFKSLEAFEKKYEISSFYQESLNAFLDEKGRRHIVNKIASDNNITQEEALERLLSDNSVNETFRTFCAVRFREKLKQLGVESYSDDFKKSGIPYIAISHIRRTGSPPSVKTVDSLTVAEFEKNIPHFSTPLELTSPQVKTKKIEKPSSAPDSPAPAQPLVALEAAPNIVRIDELAAAQIPLLPDNAKTKLEEIIQDIEAGRVSRKKIGNFTYVDLPQLDPGSGRGRWRAAFEKTGKADEKDIFILRGIIDYHASKLKAWGL</sequence>
<feature type="region of interest" description="Disordered" evidence="1">
    <location>
        <begin position="1310"/>
        <end position="1331"/>
    </location>
</feature>
<dbReference type="InterPro" id="IPR046673">
    <property type="entry name" value="ToxA_N"/>
</dbReference>
<protein>
    <recommendedName>
        <fullName evidence="2">Dermonecrotic toxin N-terminal domain-containing protein</fullName>
    </recommendedName>
</protein>
<feature type="domain" description="Dermonecrotic toxin N-terminal" evidence="2">
    <location>
        <begin position="473"/>
        <end position="777"/>
    </location>
</feature>
<keyword evidence="4" id="KW-1185">Reference proteome</keyword>
<evidence type="ECO:0000259" key="2">
    <source>
        <dbReference type="Pfam" id="PF20178"/>
    </source>
</evidence>
<dbReference type="RefSeq" id="WP_205520061.1">
    <property type="nucleotide sequence ID" value="NZ_JAFHKJ010000077.1"/>
</dbReference>
<evidence type="ECO:0000313" key="3">
    <source>
        <dbReference type="EMBL" id="MBN2977714.1"/>
    </source>
</evidence>
<feature type="domain" description="Dermonecrotic toxin N-terminal" evidence="2">
    <location>
        <begin position="111"/>
        <end position="345"/>
    </location>
</feature>
<proteinExistence type="predicted"/>
<gene>
    <name evidence="3" type="ORF">JWR99_17870</name>
</gene>
<dbReference type="Pfam" id="PF20178">
    <property type="entry name" value="ToxA_N"/>
    <property type="match status" value="2"/>
</dbReference>